<comment type="subunit">
    <text evidence="2">Monomer.</text>
</comment>
<protein>
    <recommendedName>
        <fullName evidence="3">thioredoxin-dependent peroxiredoxin</fullName>
        <ecNumber evidence="3">1.11.1.24</ecNumber>
    </recommendedName>
    <alternativeName>
        <fullName evidence="11">Bacterioferritin comigratory protein</fullName>
    </alternativeName>
    <alternativeName>
        <fullName evidence="9">Thioredoxin peroxidase</fullName>
    </alternativeName>
</protein>
<dbReference type="InterPro" id="IPR013766">
    <property type="entry name" value="Thioredoxin_domain"/>
</dbReference>
<evidence type="ECO:0000256" key="2">
    <source>
        <dbReference type="ARBA" id="ARBA00011245"/>
    </source>
</evidence>
<name>A0A6N9H8I2_9MICO</name>
<evidence type="ECO:0000256" key="5">
    <source>
        <dbReference type="ARBA" id="ARBA00022862"/>
    </source>
</evidence>
<accession>A0A6N9H8I2</accession>
<dbReference type="PANTHER" id="PTHR42801:SF4">
    <property type="entry name" value="AHPC_TSA FAMILY PROTEIN"/>
    <property type="match status" value="1"/>
</dbReference>
<dbReference type="InterPro" id="IPR000866">
    <property type="entry name" value="AhpC/TSA"/>
</dbReference>
<keyword evidence="6 15" id="KW-0560">Oxidoreductase</keyword>
<evidence type="ECO:0000256" key="3">
    <source>
        <dbReference type="ARBA" id="ARBA00013017"/>
    </source>
</evidence>
<dbReference type="PANTHER" id="PTHR42801">
    <property type="entry name" value="THIOREDOXIN-DEPENDENT PEROXIDE REDUCTASE"/>
    <property type="match status" value="1"/>
</dbReference>
<dbReference type="GO" id="GO:0045454">
    <property type="term" value="P:cell redox homeostasis"/>
    <property type="evidence" value="ECO:0007669"/>
    <property type="project" value="TreeGrafter"/>
</dbReference>
<evidence type="ECO:0000256" key="8">
    <source>
        <dbReference type="ARBA" id="ARBA00023284"/>
    </source>
</evidence>
<evidence type="ECO:0000256" key="11">
    <source>
        <dbReference type="ARBA" id="ARBA00041373"/>
    </source>
</evidence>
<dbReference type="SUPFAM" id="SSF52833">
    <property type="entry name" value="Thioredoxin-like"/>
    <property type="match status" value="1"/>
</dbReference>
<evidence type="ECO:0000256" key="7">
    <source>
        <dbReference type="ARBA" id="ARBA00023157"/>
    </source>
</evidence>
<proteinExistence type="inferred from homology"/>
<evidence type="ECO:0000313" key="16">
    <source>
        <dbReference type="Proteomes" id="UP000469215"/>
    </source>
</evidence>
<dbReference type="RefSeq" id="WP_160953643.1">
    <property type="nucleotide sequence ID" value="NZ_WWEQ01000041.1"/>
</dbReference>
<dbReference type="Gene3D" id="3.40.30.10">
    <property type="entry name" value="Glutaredoxin"/>
    <property type="match status" value="1"/>
</dbReference>
<evidence type="ECO:0000256" key="1">
    <source>
        <dbReference type="ARBA" id="ARBA00003330"/>
    </source>
</evidence>
<comment type="catalytic activity">
    <reaction evidence="12">
        <text>a hydroperoxide + [thioredoxin]-dithiol = an alcohol + [thioredoxin]-disulfide + H2O</text>
        <dbReference type="Rhea" id="RHEA:62620"/>
        <dbReference type="Rhea" id="RHEA-COMP:10698"/>
        <dbReference type="Rhea" id="RHEA-COMP:10700"/>
        <dbReference type="ChEBI" id="CHEBI:15377"/>
        <dbReference type="ChEBI" id="CHEBI:29950"/>
        <dbReference type="ChEBI" id="CHEBI:30879"/>
        <dbReference type="ChEBI" id="CHEBI:35924"/>
        <dbReference type="ChEBI" id="CHEBI:50058"/>
        <dbReference type="EC" id="1.11.1.24"/>
    </reaction>
</comment>
<dbReference type="FunFam" id="3.40.30.10:FF:000007">
    <property type="entry name" value="Thioredoxin-dependent thiol peroxidase"/>
    <property type="match status" value="1"/>
</dbReference>
<keyword evidence="5" id="KW-0049">Antioxidant</keyword>
<dbReference type="EC" id="1.11.1.24" evidence="3"/>
<evidence type="ECO:0000256" key="9">
    <source>
        <dbReference type="ARBA" id="ARBA00032824"/>
    </source>
</evidence>
<evidence type="ECO:0000313" key="15">
    <source>
        <dbReference type="EMBL" id="MYM20225.1"/>
    </source>
</evidence>
<dbReference type="InterPro" id="IPR050924">
    <property type="entry name" value="Peroxiredoxin_BCP/PrxQ"/>
</dbReference>
<dbReference type="PIRSF" id="PIRSF000239">
    <property type="entry name" value="AHPC"/>
    <property type="match status" value="1"/>
</dbReference>
<dbReference type="GO" id="GO:0008379">
    <property type="term" value="F:thioredoxin peroxidase activity"/>
    <property type="evidence" value="ECO:0007669"/>
    <property type="project" value="TreeGrafter"/>
</dbReference>
<dbReference type="GO" id="GO:0005737">
    <property type="term" value="C:cytoplasm"/>
    <property type="evidence" value="ECO:0007669"/>
    <property type="project" value="TreeGrafter"/>
</dbReference>
<keyword evidence="4 15" id="KW-0575">Peroxidase</keyword>
<dbReference type="NCBIfam" id="NF006960">
    <property type="entry name" value="PRK09437.1"/>
    <property type="match status" value="1"/>
</dbReference>
<sequence>MPRLEPGNTAPAFTLQDQDGADVSLADYAGRRVVVYFYPAAMTPGCTTEACDFRDSLAALAGAGVDVLGVSPDEPAKLKRFAEQEGLTFPLLSDPDKTMMTEWGAFGEKKNYGKVVQGVIRSTVVVAADGTVEAAQYNVKATGHVARLRKQLGIDAA</sequence>
<comment type="function">
    <text evidence="1">Thiol-specific peroxidase that catalyzes the reduction of hydrogen peroxide and organic hydroperoxides to water and alcohols, respectively. Plays a role in cell protection against oxidative stress by detoxifying peroxides and as sensor of hydrogen peroxide-mediated signaling events.</text>
</comment>
<dbReference type="CDD" id="cd03017">
    <property type="entry name" value="PRX_BCP"/>
    <property type="match status" value="1"/>
</dbReference>
<reference evidence="15 16" key="1">
    <citation type="submission" date="2020-01" db="EMBL/GenBank/DDBJ databases">
        <authorList>
            <person name="Deng T."/>
        </authorList>
    </citation>
    <scope>NUCLEOTIDE SEQUENCE [LARGE SCALE GENOMIC DNA]</scope>
    <source>
        <strain evidence="15 16">5221</strain>
    </source>
</reference>
<dbReference type="PROSITE" id="PS51352">
    <property type="entry name" value="THIOREDOXIN_2"/>
    <property type="match status" value="1"/>
</dbReference>
<dbReference type="InterPro" id="IPR024706">
    <property type="entry name" value="Peroxiredoxin_AhpC-typ"/>
</dbReference>
<dbReference type="GO" id="GO:0034599">
    <property type="term" value="P:cellular response to oxidative stress"/>
    <property type="evidence" value="ECO:0007669"/>
    <property type="project" value="TreeGrafter"/>
</dbReference>
<evidence type="ECO:0000256" key="13">
    <source>
        <dbReference type="PIRSR" id="PIRSR000239-1"/>
    </source>
</evidence>
<dbReference type="AlphaFoldDB" id="A0A6N9H8I2"/>
<dbReference type="EMBL" id="WWEQ01000041">
    <property type="protein sequence ID" value="MYM20225.1"/>
    <property type="molecule type" value="Genomic_DNA"/>
</dbReference>
<dbReference type="InterPro" id="IPR036249">
    <property type="entry name" value="Thioredoxin-like_sf"/>
</dbReference>
<evidence type="ECO:0000256" key="12">
    <source>
        <dbReference type="ARBA" id="ARBA00049091"/>
    </source>
</evidence>
<evidence type="ECO:0000256" key="6">
    <source>
        <dbReference type="ARBA" id="ARBA00023002"/>
    </source>
</evidence>
<feature type="domain" description="Thioredoxin" evidence="14">
    <location>
        <begin position="4"/>
        <end position="157"/>
    </location>
</feature>
<keyword evidence="8" id="KW-0676">Redox-active center</keyword>
<keyword evidence="7" id="KW-1015">Disulfide bond</keyword>
<organism evidence="15 16">
    <name type="scientific">Brevibacterium rongguiense</name>
    <dbReference type="NCBI Taxonomy" id="2695267"/>
    <lineage>
        <taxon>Bacteria</taxon>
        <taxon>Bacillati</taxon>
        <taxon>Actinomycetota</taxon>
        <taxon>Actinomycetes</taxon>
        <taxon>Micrococcales</taxon>
        <taxon>Brevibacteriaceae</taxon>
        <taxon>Brevibacterium</taxon>
    </lineage>
</organism>
<dbReference type="Proteomes" id="UP000469215">
    <property type="component" value="Unassembled WGS sequence"/>
</dbReference>
<evidence type="ECO:0000256" key="10">
    <source>
        <dbReference type="ARBA" id="ARBA00038489"/>
    </source>
</evidence>
<dbReference type="Pfam" id="PF00578">
    <property type="entry name" value="AhpC-TSA"/>
    <property type="match status" value="1"/>
</dbReference>
<gene>
    <name evidence="15" type="ORF">GSY69_09670</name>
</gene>
<evidence type="ECO:0000259" key="14">
    <source>
        <dbReference type="PROSITE" id="PS51352"/>
    </source>
</evidence>
<feature type="active site" description="Cysteine sulfenic acid (-SOH) intermediate; for peroxidase activity" evidence="13">
    <location>
        <position position="46"/>
    </location>
</feature>
<keyword evidence="16" id="KW-1185">Reference proteome</keyword>
<comment type="caution">
    <text evidence="15">The sequence shown here is derived from an EMBL/GenBank/DDBJ whole genome shotgun (WGS) entry which is preliminary data.</text>
</comment>
<evidence type="ECO:0000256" key="4">
    <source>
        <dbReference type="ARBA" id="ARBA00022559"/>
    </source>
</evidence>
<comment type="similarity">
    <text evidence="10">Belongs to the peroxiredoxin family. BCP/PrxQ subfamily.</text>
</comment>